<comment type="similarity">
    <text evidence="2">Belongs to the TBCE family.</text>
</comment>
<comment type="caution">
    <text evidence="8">The sequence shown here is derived from an EMBL/GenBank/DDBJ whole genome shotgun (WGS) entry which is preliminary data.</text>
</comment>
<dbReference type="SMART" id="SM01052">
    <property type="entry name" value="CAP_GLY"/>
    <property type="match status" value="1"/>
</dbReference>
<dbReference type="PANTHER" id="PTHR46652">
    <property type="entry name" value="LEUCINE-RICH REPEAT AND IQ DOMAIN-CONTAINING PROTEIN 1-RELATED"/>
    <property type="match status" value="1"/>
</dbReference>
<accession>A0AAD8P9M3</accession>
<evidence type="ECO:0000256" key="6">
    <source>
        <dbReference type="ARBA" id="ARBA00023186"/>
    </source>
</evidence>
<keyword evidence="4" id="KW-0433">Leucine-rich repeat</keyword>
<dbReference type="InterPro" id="IPR000938">
    <property type="entry name" value="CAP-Gly_domain"/>
</dbReference>
<evidence type="ECO:0000259" key="7">
    <source>
        <dbReference type="SMART" id="SM01052"/>
    </source>
</evidence>
<dbReference type="EMBL" id="JAVEPI010000002">
    <property type="protein sequence ID" value="KAK1443745.1"/>
    <property type="molecule type" value="Genomic_DNA"/>
</dbReference>
<evidence type="ECO:0000256" key="2">
    <source>
        <dbReference type="ARBA" id="ARBA00006286"/>
    </source>
</evidence>
<dbReference type="Gene3D" id="3.10.20.90">
    <property type="entry name" value="Phosphatidylinositol 3-kinase Catalytic Subunit, Chain A, domain 1"/>
    <property type="match status" value="1"/>
</dbReference>
<dbReference type="InterPro" id="IPR050836">
    <property type="entry name" value="SDS22/Internalin_LRR"/>
</dbReference>
<gene>
    <name evidence="8" type="ORF">BgAZ_206210</name>
</gene>
<dbReference type="InterPro" id="IPR044079">
    <property type="entry name" value="Ubl_TBCE"/>
</dbReference>
<reference evidence="8" key="1">
    <citation type="submission" date="2023-08" db="EMBL/GenBank/DDBJ databases">
        <title>Draft sequence of the Babesia gibsoni genome.</title>
        <authorList>
            <person name="Yamagishi J.Y."/>
            <person name="Xuan X.X."/>
        </authorList>
    </citation>
    <scope>NUCLEOTIDE SEQUENCE</scope>
    <source>
        <strain evidence="8">Azabu</strain>
    </source>
</reference>
<dbReference type="AlphaFoldDB" id="A0AAD8P9M3"/>
<evidence type="ECO:0000256" key="3">
    <source>
        <dbReference type="ARBA" id="ARBA00022490"/>
    </source>
</evidence>
<dbReference type="CDD" id="cd17044">
    <property type="entry name" value="Ubl_TBCE"/>
    <property type="match status" value="1"/>
</dbReference>
<dbReference type="SUPFAM" id="SSF54236">
    <property type="entry name" value="Ubiquitin-like"/>
    <property type="match status" value="1"/>
</dbReference>
<dbReference type="SUPFAM" id="SSF74924">
    <property type="entry name" value="Cap-Gly domain"/>
    <property type="match status" value="1"/>
</dbReference>
<name>A0AAD8P9M3_BABGI</name>
<comment type="subcellular location">
    <subcellularLocation>
        <location evidence="1">Cytoplasm</location>
    </subcellularLocation>
</comment>
<dbReference type="GO" id="GO:0005737">
    <property type="term" value="C:cytoplasm"/>
    <property type="evidence" value="ECO:0007669"/>
    <property type="project" value="UniProtKB-SubCell"/>
</dbReference>
<protein>
    <recommendedName>
        <fullName evidence="7">CAP-Gly domain-containing protein</fullName>
    </recommendedName>
</protein>
<keyword evidence="5" id="KW-0677">Repeat</keyword>
<evidence type="ECO:0000256" key="4">
    <source>
        <dbReference type="ARBA" id="ARBA00022614"/>
    </source>
</evidence>
<dbReference type="Gene3D" id="2.30.30.190">
    <property type="entry name" value="CAP Gly-rich-like domain"/>
    <property type="match status" value="1"/>
</dbReference>
<evidence type="ECO:0000313" key="9">
    <source>
        <dbReference type="Proteomes" id="UP001230268"/>
    </source>
</evidence>
<dbReference type="InterPro" id="IPR036859">
    <property type="entry name" value="CAP-Gly_dom_sf"/>
</dbReference>
<keyword evidence="3" id="KW-0963">Cytoplasm</keyword>
<feature type="domain" description="CAP-Gly" evidence="7">
    <location>
        <begin position="15"/>
        <end position="106"/>
    </location>
</feature>
<dbReference type="Proteomes" id="UP001230268">
    <property type="component" value="Unassembled WGS sequence"/>
</dbReference>
<evidence type="ECO:0000313" key="8">
    <source>
        <dbReference type="EMBL" id="KAK1443745.1"/>
    </source>
</evidence>
<sequence>METKTELSDPSRVRIGQRIMYKNKVGTVRWRGMVMASHCNVTAAKRAYGGVVHSDDTETPAAPTDVNDDDEQDDVEVLGIEWDGWTTGTHNGTVEGIEYFKPYRVTLFTEAMAAVQKTYDKEDEEIRNYRMRDTMYAILRNHGNFTCSFLKEDQVECGVTMAEAIYDKYLVDTSDETAEFEAHKSVNGKLHIGHAFVGRSKAVSFFSQTSNLLLLGLQDSRIDRVGDLAQFTFPKVREVYLMNNLISEWPVVVSAMEHFPSAHTLDVSGNVFTVTDNIPFEAPKLRTVSLNKTVLRFSDAVEMLKDLPNLSVLSLCGNAYADLGCLSKLEHLISLDVSDNSIWNWYSMFRCLISAPTLRKFIISNNSLCNICVDPETGNRISLYQGALSVAQLNQKTLEAFHELEELHLDGNYIYDWGTLSELTVIFPNLKALRFKLCLMNVEASDATLGLHRQVLIAIFPRLEILNGSYISKGERLNAERYYLRLATVEKQIFAKVNHPKGLAEPHSRRLEQIHGRRETGEEKGSSAYHLDARMIQVTMIPDGNYDNDRIEPISRRLPPSTSVRDLKSLCSKLFNLELSDIVLAYNNGKMPICERMDDDDVEIQTYGISDGYNIRIQSRRTVL</sequence>
<evidence type="ECO:0000256" key="5">
    <source>
        <dbReference type="ARBA" id="ARBA00022737"/>
    </source>
</evidence>
<keyword evidence="9" id="KW-1185">Reference proteome</keyword>
<dbReference type="InterPro" id="IPR032675">
    <property type="entry name" value="LRR_dom_sf"/>
</dbReference>
<dbReference type="PANTHER" id="PTHR46652:SF3">
    <property type="entry name" value="LEUCINE-RICH REPEAT-CONTAINING PROTEIN 9"/>
    <property type="match status" value="1"/>
</dbReference>
<organism evidence="8 9">
    <name type="scientific">Babesia gibsoni</name>
    <dbReference type="NCBI Taxonomy" id="33632"/>
    <lineage>
        <taxon>Eukaryota</taxon>
        <taxon>Sar</taxon>
        <taxon>Alveolata</taxon>
        <taxon>Apicomplexa</taxon>
        <taxon>Aconoidasida</taxon>
        <taxon>Piroplasmida</taxon>
        <taxon>Babesiidae</taxon>
        <taxon>Babesia</taxon>
    </lineage>
</organism>
<proteinExistence type="inferred from homology"/>
<evidence type="ECO:0000256" key="1">
    <source>
        <dbReference type="ARBA" id="ARBA00004496"/>
    </source>
</evidence>
<dbReference type="InterPro" id="IPR029071">
    <property type="entry name" value="Ubiquitin-like_domsf"/>
</dbReference>
<keyword evidence="6" id="KW-0143">Chaperone</keyword>
<dbReference type="PROSITE" id="PS51450">
    <property type="entry name" value="LRR"/>
    <property type="match status" value="1"/>
</dbReference>
<dbReference type="Gene3D" id="3.80.10.10">
    <property type="entry name" value="Ribonuclease Inhibitor"/>
    <property type="match status" value="2"/>
</dbReference>
<dbReference type="InterPro" id="IPR001611">
    <property type="entry name" value="Leu-rich_rpt"/>
</dbReference>
<dbReference type="SUPFAM" id="SSF52047">
    <property type="entry name" value="RNI-like"/>
    <property type="match status" value="1"/>
</dbReference>